<dbReference type="GO" id="GO:0005509">
    <property type="term" value="F:calcium ion binding"/>
    <property type="evidence" value="ECO:0007669"/>
    <property type="project" value="InterPro"/>
</dbReference>
<comment type="caution">
    <text evidence="3">The sequence shown here is derived from an EMBL/GenBank/DDBJ whole genome shotgun (WGS) entry which is preliminary data.</text>
</comment>
<evidence type="ECO:0000313" key="3">
    <source>
        <dbReference type="EMBL" id="CAE6516461.1"/>
    </source>
</evidence>
<dbReference type="RefSeq" id="WP_204800350.1">
    <property type="nucleotide sequence ID" value="NZ_CAJNAP010000052.1"/>
</dbReference>
<dbReference type="InterPro" id="IPR011049">
    <property type="entry name" value="Serralysin-like_metalloprot_C"/>
</dbReference>
<evidence type="ECO:0000256" key="1">
    <source>
        <dbReference type="ARBA" id="ARBA00004613"/>
    </source>
</evidence>
<dbReference type="Gene3D" id="2.150.10.10">
    <property type="entry name" value="Serralysin-like metalloprotease, C-terminal"/>
    <property type="match status" value="1"/>
</dbReference>
<dbReference type="PANTHER" id="PTHR38340">
    <property type="entry name" value="S-LAYER PROTEIN"/>
    <property type="match status" value="1"/>
</dbReference>
<dbReference type="InterPro" id="IPR018511">
    <property type="entry name" value="Hemolysin-typ_Ca-bd_CS"/>
</dbReference>
<comment type="subcellular location">
    <subcellularLocation>
        <location evidence="1">Secreted</location>
    </subcellularLocation>
</comment>
<dbReference type="Pfam" id="PF00353">
    <property type="entry name" value="HemolysinCabind"/>
    <property type="match status" value="1"/>
</dbReference>
<gene>
    <name evidence="3" type="ORF">NMYAN_60088</name>
</gene>
<dbReference type="InterPro" id="IPR001343">
    <property type="entry name" value="Hemolysn_Ca-bd"/>
</dbReference>
<dbReference type="EMBL" id="CAJNAP010000052">
    <property type="protein sequence ID" value="CAE6516461.1"/>
    <property type="molecule type" value="Genomic_DNA"/>
</dbReference>
<dbReference type="PROSITE" id="PS00330">
    <property type="entry name" value="HEMOLYSIN_CALCIUM"/>
    <property type="match status" value="1"/>
</dbReference>
<dbReference type="PRINTS" id="PR00313">
    <property type="entry name" value="CABNDNGRPT"/>
</dbReference>
<protein>
    <submittedName>
        <fullName evidence="3">Hemolysin expression modulating protein</fullName>
    </submittedName>
</protein>
<reference evidence="3" key="1">
    <citation type="submission" date="2021-02" db="EMBL/GenBank/DDBJ databases">
        <authorList>
            <person name="Han P."/>
        </authorList>
    </citation>
    <scope>NUCLEOTIDE SEQUENCE</scope>
    <source>
        <strain evidence="3">Nitrosomonas nitrosa 18-3D</strain>
    </source>
</reference>
<proteinExistence type="predicted"/>
<dbReference type="AlphaFoldDB" id="A0A8H8Z448"/>
<dbReference type="GO" id="GO:0005576">
    <property type="term" value="C:extracellular region"/>
    <property type="evidence" value="ECO:0007669"/>
    <property type="project" value="UniProtKB-SubCell"/>
</dbReference>
<dbReference type="Proteomes" id="UP000601736">
    <property type="component" value="Unassembled WGS sequence"/>
</dbReference>
<evidence type="ECO:0000313" key="4">
    <source>
        <dbReference type="Proteomes" id="UP000601736"/>
    </source>
</evidence>
<name>A0A8H8Z448_9PROT</name>
<dbReference type="PANTHER" id="PTHR38340:SF1">
    <property type="entry name" value="S-LAYER PROTEIN"/>
    <property type="match status" value="1"/>
</dbReference>
<sequence>MALTVSQRPNIGHSGLIEFIDGIPFEGFGSGGFGENDLWIVSDGEADVLQGGSGHDMLEGQGGDDTLLGGGLNDTLFGDAGNDVLDGQEGTDKLFGGPGDDILWAGHGHDRLTGDGGLGEKGNDIFGFYAMGHFQISDFTLGQDRLLFDSERLGVNSVEELVSHITNTHQTAEGVTVEFGPDASIELVGINLNDITADMVIFNL</sequence>
<accession>A0A8H8Z448</accession>
<dbReference type="SUPFAM" id="SSF51120">
    <property type="entry name" value="beta-Roll"/>
    <property type="match status" value="1"/>
</dbReference>
<organism evidence="3 4">
    <name type="scientific">Nitrosomonas nitrosa</name>
    <dbReference type="NCBI Taxonomy" id="52442"/>
    <lineage>
        <taxon>Bacteria</taxon>
        <taxon>Pseudomonadati</taxon>
        <taxon>Pseudomonadota</taxon>
        <taxon>Betaproteobacteria</taxon>
        <taxon>Nitrosomonadales</taxon>
        <taxon>Nitrosomonadaceae</taxon>
        <taxon>Nitrosomonas</taxon>
    </lineage>
</organism>
<evidence type="ECO:0000256" key="2">
    <source>
        <dbReference type="ARBA" id="ARBA00022525"/>
    </source>
</evidence>
<keyword evidence="2" id="KW-0964">Secreted</keyword>
<dbReference type="InterPro" id="IPR050557">
    <property type="entry name" value="RTX_toxin/Mannuronan_C5-epim"/>
</dbReference>